<keyword evidence="1" id="KW-0472">Membrane</keyword>
<proteinExistence type="predicted"/>
<dbReference type="Pfam" id="PF07330">
    <property type="entry name" value="DUF1467"/>
    <property type="match status" value="1"/>
</dbReference>
<sequence>MGIVSGLVLFAVIWSMTFMVALPIRVQTQGDAGEVVPGTHAGAPAQHHLGRKALWTTLVAAIIWAICATIILSGWISVADIEGWLHPNAAPTHGTGG</sequence>
<dbReference type="InterPro" id="IPR009935">
    <property type="entry name" value="DUF1467"/>
</dbReference>
<dbReference type="EMBL" id="LAZR01051515">
    <property type="protein sequence ID" value="KKK84985.1"/>
    <property type="molecule type" value="Genomic_DNA"/>
</dbReference>
<dbReference type="AlphaFoldDB" id="A0A0F8ZG84"/>
<reference evidence="2" key="1">
    <citation type="journal article" date="2015" name="Nature">
        <title>Complex archaea that bridge the gap between prokaryotes and eukaryotes.</title>
        <authorList>
            <person name="Spang A."/>
            <person name="Saw J.H."/>
            <person name="Jorgensen S.L."/>
            <person name="Zaremba-Niedzwiedzka K."/>
            <person name="Martijn J."/>
            <person name="Lind A.E."/>
            <person name="van Eijk R."/>
            <person name="Schleper C."/>
            <person name="Guy L."/>
            <person name="Ettema T.J."/>
        </authorList>
    </citation>
    <scope>NUCLEOTIDE SEQUENCE</scope>
</reference>
<feature type="transmembrane region" description="Helical" evidence="1">
    <location>
        <begin position="6"/>
        <end position="24"/>
    </location>
</feature>
<organism evidence="2">
    <name type="scientific">marine sediment metagenome</name>
    <dbReference type="NCBI Taxonomy" id="412755"/>
    <lineage>
        <taxon>unclassified sequences</taxon>
        <taxon>metagenomes</taxon>
        <taxon>ecological metagenomes</taxon>
    </lineage>
</organism>
<keyword evidence="1" id="KW-0812">Transmembrane</keyword>
<comment type="caution">
    <text evidence="2">The sequence shown here is derived from an EMBL/GenBank/DDBJ whole genome shotgun (WGS) entry which is preliminary data.</text>
</comment>
<keyword evidence="1" id="KW-1133">Transmembrane helix</keyword>
<evidence type="ECO:0000313" key="2">
    <source>
        <dbReference type="EMBL" id="KKK84985.1"/>
    </source>
</evidence>
<feature type="transmembrane region" description="Helical" evidence="1">
    <location>
        <begin position="53"/>
        <end position="76"/>
    </location>
</feature>
<evidence type="ECO:0000256" key="1">
    <source>
        <dbReference type="SAM" id="Phobius"/>
    </source>
</evidence>
<accession>A0A0F8ZG84</accession>
<name>A0A0F8ZG84_9ZZZZ</name>
<gene>
    <name evidence="2" type="ORF">LCGC14_2777840</name>
</gene>
<protein>
    <submittedName>
        <fullName evidence="2">Uncharacterized protein</fullName>
    </submittedName>
</protein>